<proteinExistence type="predicted"/>
<accession>A0A9P5UAM8</accession>
<protein>
    <submittedName>
        <fullName evidence="1">Uncharacterized protein</fullName>
    </submittedName>
</protein>
<organism evidence="1 2">
    <name type="scientific">Rhodocollybia butyracea</name>
    <dbReference type="NCBI Taxonomy" id="206335"/>
    <lineage>
        <taxon>Eukaryota</taxon>
        <taxon>Fungi</taxon>
        <taxon>Dikarya</taxon>
        <taxon>Basidiomycota</taxon>
        <taxon>Agaricomycotina</taxon>
        <taxon>Agaricomycetes</taxon>
        <taxon>Agaricomycetidae</taxon>
        <taxon>Agaricales</taxon>
        <taxon>Marasmiineae</taxon>
        <taxon>Omphalotaceae</taxon>
        <taxon>Rhodocollybia</taxon>
    </lineage>
</organism>
<keyword evidence="2" id="KW-1185">Reference proteome</keyword>
<comment type="caution">
    <text evidence="1">The sequence shown here is derived from an EMBL/GenBank/DDBJ whole genome shotgun (WGS) entry which is preliminary data.</text>
</comment>
<evidence type="ECO:0000313" key="1">
    <source>
        <dbReference type="EMBL" id="KAF9073230.1"/>
    </source>
</evidence>
<evidence type="ECO:0000313" key="2">
    <source>
        <dbReference type="Proteomes" id="UP000772434"/>
    </source>
</evidence>
<reference evidence="1" key="1">
    <citation type="submission" date="2020-11" db="EMBL/GenBank/DDBJ databases">
        <authorList>
            <consortium name="DOE Joint Genome Institute"/>
            <person name="Ahrendt S."/>
            <person name="Riley R."/>
            <person name="Andreopoulos W."/>
            <person name="Labutti K."/>
            <person name="Pangilinan J."/>
            <person name="Ruiz-Duenas F.J."/>
            <person name="Barrasa J.M."/>
            <person name="Sanchez-Garcia M."/>
            <person name="Camarero S."/>
            <person name="Miyauchi S."/>
            <person name="Serrano A."/>
            <person name="Linde D."/>
            <person name="Babiker R."/>
            <person name="Drula E."/>
            <person name="Ayuso-Fernandez I."/>
            <person name="Pacheco R."/>
            <person name="Padilla G."/>
            <person name="Ferreira P."/>
            <person name="Barriuso J."/>
            <person name="Kellner H."/>
            <person name="Castanera R."/>
            <person name="Alfaro M."/>
            <person name="Ramirez L."/>
            <person name="Pisabarro A.G."/>
            <person name="Kuo A."/>
            <person name="Tritt A."/>
            <person name="Lipzen A."/>
            <person name="He G."/>
            <person name="Yan M."/>
            <person name="Ng V."/>
            <person name="Cullen D."/>
            <person name="Martin F."/>
            <person name="Rosso M.-N."/>
            <person name="Henrissat B."/>
            <person name="Hibbett D."/>
            <person name="Martinez A.T."/>
            <person name="Grigoriev I.V."/>
        </authorList>
    </citation>
    <scope>NUCLEOTIDE SEQUENCE</scope>
    <source>
        <strain evidence="1">AH 40177</strain>
    </source>
</reference>
<gene>
    <name evidence="1" type="ORF">BDP27DRAFT_1319071</name>
</gene>
<dbReference type="AlphaFoldDB" id="A0A9P5UAM8"/>
<name>A0A9P5UAM8_9AGAR</name>
<dbReference type="Proteomes" id="UP000772434">
    <property type="component" value="Unassembled WGS sequence"/>
</dbReference>
<sequence>MERNWQKLPISSPTSPTLSSDDVLGALRNGRLAGANGKNSVLLVLRRKAVEIYDASEAAQAQRHKETLKHLATAACNLVYAILSANEQVPLQDRTLNHVENLLDRVLHAIRTIQGSSSTSVVYRSFLRRKGPSVSEAQLQNYVDQLYHMLFQFQVISISAISFALFTGCSRNVRGSLGRKKPQHFR</sequence>
<dbReference type="EMBL" id="JADNRY010000019">
    <property type="protein sequence ID" value="KAF9073230.1"/>
    <property type="molecule type" value="Genomic_DNA"/>
</dbReference>